<organism evidence="1 2">
    <name type="scientific">Carnegiea gigantea</name>
    <dbReference type="NCBI Taxonomy" id="171969"/>
    <lineage>
        <taxon>Eukaryota</taxon>
        <taxon>Viridiplantae</taxon>
        <taxon>Streptophyta</taxon>
        <taxon>Embryophyta</taxon>
        <taxon>Tracheophyta</taxon>
        <taxon>Spermatophyta</taxon>
        <taxon>Magnoliopsida</taxon>
        <taxon>eudicotyledons</taxon>
        <taxon>Gunneridae</taxon>
        <taxon>Pentapetalae</taxon>
        <taxon>Caryophyllales</taxon>
        <taxon>Cactineae</taxon>
        <taxon>Cactaceae</taxon>
        <taxon>Cactoideae</taxon>
        <taxon>Echinocereeae</taxon>
        <taxon>Carnegiea</taxon>
    </lineage>
</organism>
<dbReference type="AlphaFoldDB" id="A0A9Q1K3E0"/>
<comment type="caution">
    <text evidence="1">The sequence shown here is derived from an EMBL/GenBank/DDBJ whole genome shotgun (WGS) entry which is preliminary data.</text>
</comment>
<dbReference type="EMBL" id="JAKOGI010000391">
    <property type="protein sequence ID" value="KAJ8435726.1"/>
    <property type="molecule type" value="Genomic_DNA"/>
</dbReference>
<gene>
    <name evidence="1" type="ORF">Cgig2_017705</name>
</gene>
<dbReference type="InterPro" id="IPR036691">
    <property type="entry name" value="Endo/exonu/phosph_ase_sf"/>
</dbReference>
<reference evidence="1" key="1">
    <citation type="submission" date="2022-04" db="EMBL/GenBank/DDBJ databases">
        <title>Carnegiea gigantea Genome sequencing and assembly v2.</title>
        <authorList>
            <person name="Copetti D."/>
            <person name="Sanderson M.J."/>
            <person name="Burquez A."/>
            <person name="Wojciechowski M.F."/>
        </authorList>
    </citation>
    <scope>NUCLEOTIDE SEQUENCE</scope>
    <source>
        <strain evidence="1">SGP5-SGP5p</strain>
        <tissue evidence="1">Aerial part</tissue>
    </source>
</reference>
<sequence>MVMEIKRRRHLMWICTIVYANPHFASYCSHIWLISGDFNETINLEERNNGGSDMLQRCNCFKHWIENNGFMDLGFLGRKYTWIRGRNWDTMKCAHLKGNRIEGLRALTGEWCHDQERVKSIVVNHFRALSADNREEEQGIHDLPDLITGSEWMVRVTHCFREANQVTDRLANLGVMTSLGVTVLQNPPLEVRDVLLADCMRAAWRRVCKRWT</sequence>
<evidence type="ECO:0008006" key="3">
    <source>
        <dbReference type="Google" id="ProtNLM"/>
    </source>
</evidence>
<accession>A0A9Q1K3E0</accession>
<evidence type="ECO:0000313" key="1">
    <source>
        <dbReference type="EMBL" id="KAJ8435726.1"/>
    </source>
</evidence>
<proteinExistence type="predicted"/>
<keyword evidence="2" id="KW-1185">Reference proteome</keyword>
<name>A0A9Q1K3E0_9CARY</name>
<evidence type="ECO:0000313" key="2">
    <source>
        <dbReference type="Proteomes" id="UP001153076"/>
    </source>
</evidence>
<protein>
    <recommendedName>
        <fullName evidence="3">RNase H type-1 domain-containing protein</fullName>
    </recommendedName>
</protein>
<dbReference type="SUPFAM" id="SSF56219">
    <property type="entry name" value="DNase I-like"/>
    <property type="match status" value="1"/>
</dbReference>
<dbReference type="Proteomes" id="UP001153076">
    <property type="component" value="Unassembled WGS sequence"/>
</dbReference>
<dbReference type="OrthoDB" id="1432456at2759"/>